<dbReference type="InterPro" id="IPR001750">
    <property type="entry name" value="ND/Mrp_TM"/>
</dbReference>
<dbReference type="GO" id="GO:0005743">
    <property type="term" value="C:mitochondrial inner membrane"/>
    <property type="evidence" value="ECO:0007669"/>
    <property type="project" value="UniProtKB-SubCell"/>
</dbReference>
<keyword evidence="5" id="KW-0679">Respiratory chain</keyword>
<evidence type="ECO:0000256" key="10">
    <source>
        <dbReference type="ARBA" id="ARBA00022989"/>
    </source>
</evidence>
<keyword evidence="10 16" id="KW-1133">Transmembrane helix</keyword>
<feature type="transmembrane region" description="Helical" evidence="16">
    <location>
        <begin position="450"/>
        <end position="469"/>
    </location>
</feature>
<evidence type="ECO:0000256" key="11">
    <source>
        <dbReference type="ARBA" id="ARBA00023027"/>
    </source>
</evidence>
<evidence type="ECO:0000259" key="18">
    <source>
        <dbReference type="Pfam" id="PF00662"/>
    </source>
</evidence>
<evidence type="ECO:0000256" key="4">
    <source>
        <dbReference type="ARBA" id="ARBA00022448"/>
    </source>
</evidence>
<evidence type="ECO:0000313" key="20">
    <source>
        <dbReference type="EMBL" id="AJQ21597.1"/>
    </source>
</evidence>
<comment type="function">
    <text evidence="16">Core subunit of the mitochondrial membrane respiratory chain NADH dehydrogenase (Complex I) which catalyzes electron transfer from NADH through the respiratory chain, using ubiquinone as an electron acceptor. Essential for the catalytic activity and assembly of complex I.</text>
</comment>
<feature type="transmembrane region" description="Helical" evidence="16">
    <location>
        <begin position="85"/>
        <end position="102"/>
    </location>
</feature>
<feature type="domain" description="NADH-Ubiquinone oxidoreductase (complex I) chain 5 N-terminal" evidence="18">
    <location>
        <begin position="38"/>
        <end position="86"/>
    </location>
</feature>
<geneLocation type="mitochondrion" evidence="20"/>
<sequence>MTSLKSSFAMFSMFLVMLMAGLYFTSSSLSILLSWHMISISSLSIKFYLILDSYSLLFSSTVLFISGNVLMFAKTYMSEEIFLKRFTFLILCFIMSMNLLIFSPHLMFLLLGWDGLGLSSFLLIIYYQNYKSLSAGIFTTLTNRIGDVLILLSIGMLVNQNSWLFFNFWDTPYSMMIMVSLLFASMTKSAQIPFSSWLPAAMEAPTPVSALVHSSTLVTGGIFLLIRFFPMLSQYSLFFTILLILSSLTMLMSGVTAISEFDLKKIIALSTLSQLGLMMMSLALNSPSLTFFHLLTHALFKALLFITAGVMIYNMSHNQDLRLLNLSFSSFPITSSALLIASMSLSGAPFLSGFYSKDLILEETLFMNTNPLIFMIAFLATSLTAFYSLRLMSMLFCNSSNASPLSNFTESDPFTITPMILMSVMSVMGGAILNWLIIMPNWVFFIPLKLKLLTPAVTIIGFSMSWFLMNSSLPKFSHANLKLLSFSSMMWFLSPVSSQLVILNPLKSSHFLFYNSDSGWTESFSSAGIASSVSSITSFTQLSQSNMINKFLLLNILWIPLLF</sequence>
<evidence type="ECO:0000256" key="14">
    <source>
        <dbReference type="ARBA" id="ARBA00023136"/>
    </source>
</evidence>
<organism evidence="20">
    <name type="scientific">Osedax mucofloris</name>
    <name type="common">Bone-eating snot-flower worm</name>
    <name type="synonym">Zombie worm</name>
    <dbReference type="NCBI Taxonomy" id="326170"/>
    <lineage>
        <taxon>Eukaryota</taxon>
        <taxon>Metazoa</taxon>
        <taxon>Spiralia</taxon>
        <taxon>Lophotrochozoa</taxon>
        <taxon>Annelida</taxon>
        <taxon>Polychaeta</taxon>
        <taxon>Sedentaria</taxon>
        <taxon>Canalipalpata</taxon>
        <taxon>Sabellida</taxon>
        <taxon>Siboglinidae</taxon>
        <taxon>Osedax</taxon>
    </lineage>
</organism>
<feature type="transmembrane region" description="Helical" evidence="16">
    <location>
        <begin position="326"/>
        <end position="352"/>
    </location>
</feature>
<evidence type="ECO:0000256" key="12">
    <source>
        <dbReference type="ARBA" id="ARBA00023075"/>
    </source>
</evidence>
<feature type="transmembrane region" description="Helical" evidence="16">
    <location>
        <begin position="372"/>
        <end position="393"/>
    </location>
</feature>
<dbReference type="EMBL" id="KJ806983">
    <property type="protein sequence ID" value="AJQ21597.1"/>
    <property type="molecule type" value="Genomic_DNA"/>
</dbReference>
<dbReference type="InterPro" id="IPR003945">
    <property type="entry name" value="NU5C-like"/>
</dbReference>
<keyword evidence="12 16" id="KW-0830">Ubiquinone</keyword>
<comment type="similarity">
    <text evidence="16">Belongs to the complex I subunit 5 family.</text>
</comment>
<accession>A0A0E3JC00</accession>
<dbReference type="AlphaFoldDB" id="A0A0E3JC00"/>
<keyword evidence="7" id="KW-0999">Mitochondrion inner membrane</keyword>
<comment type="catalytic activity">
    <reaction evidence="15 16">
        <text>a ubiquinone + NADH + 5 H(+)(in) = a ubiquinol + NAD(+) + 4 H(+)(out)</text>
        <dbReference type="Rhea" id="RHEA:29091"/>
        <dbReference type="Rhea" id="RHEA-COMP:9565"/>
        <dbReference type="Rhea" id="RHEA-COMP:9566"/>
        <dbReference type="ChEBI" id="CHEBI:15378"/>
        <dbReference type="ChEBI" id="CHEBI:16389"/>
        <dbReference type="ChEBI" id="CHEBI:17976"/>
        <dbReference type="ChEBI" id="CHEBI:57540"/>
        <dbReference type="ChEBI" id="CHEBI:57945"/>
        <dbReference type="EC" id="7.1.1.2"/>
    </reaction>
</comment>
<name>A0A0E3JC00_OSEMU</name>
<evidence type="ECO:0000256" key="3">
    <source>
        <dbReference type="ARBA" id="ARBA00021096"/>
    </source>
</evidence>
<feature type="transmembrane region" description="Helical" evidence="16">
    <location>
        <begin position="6"/>
        <end position="24"/>
    </location>
</feature>
<keyword evidence="11 16" id="KW-0520">NAD</keyword>
<dbReference type="Pfam" id="PF00662">
    <property type="entry name" value="Proton_antipo_N"/>
    <property type="match status" value="1"/>
</dbReference>
<evidence type="ECO:0000256" key="2">
    <source>
        <dbReference type="ARBA" id="ARBA00012944"/>
    </source>
</evidence>
<evidence type="ECO:0000256" key="6">
    <source>
        <dbReference type="ARBA" id="ARBA00022692"/>
    </source>
</evidence>
<evidence type="ECO:0000256" key="13">
    <source>
        <dbReference type="ARBA" id="ARBA00023128"/>
    </source>
</evidence>
<evidence type="ECO:0000256" key="16">
    <source>
        <dbReference type="RuleBase" id="RU003404"/>
    </source>
</evidence>
<dbReference type="InterPro" id="IPR001516">
    <property type="entry name" value="Proton_antipo_N"/>
</dbReference>
<dbReference type="InterPro" id="IPR010934">
    <property type="entry name" value="NADH_DH_su5_C"/>
</dbReference>
<evidence type="ECO:0000256" key="7">
    <source>
        <dbReference type="ARBA" id="ARBA00022792"/>
    </source>
</evidence>
<keyword evidence="14 16" id="KW-0472">Membrane</keyword>
<evidence type="ECO:0000256" key="1">
    <source>
        <dbReference type="ARBA" id="ARBA00004448"/>
    </source>
</evidence>
<keyword evidence="6 16" id="KW-0812">Transmembrane</keyword>
<feature type="transmembrane region" description="Helical" evidence="16">
    <location>
        <begin position="266"/>
        <end position="284"/>
    </location>
</feature>
<feature type="domain" description="NADH:quinone oxidoreductase/Mrp antiporter transmembrane" evidence="17">
    <location>
        <begin position="103"/>
        <end position="381"/>
    </location>
</feature>
<evidence type="ECO:0000259" key="19">
    <source>
        <dbReference type="Pfam" id="PF06455"/>
    </source>
</evidence>
<dbReference type="GO" id="GO:0042773">
    <property type="term" value="P:ATP synthesis coupled electron transport"/>
    <property type="evidence" value="ECO:0007669"/>
    <property type="project" value="InterPro"/>
</dbReference>
<evidence type="ECO:0000256" key="8">
    <source>
        <dbReference type="ARBA" id="ARBA00022967"/>
    </source>
</evidence>
<gene>
    <name evidence="20" type="primary">nad5</name>
</gene>
<dbReference type="PANTHER" id="PTHR42829:SF2">
    <property type="entry name" value="NADH-UBIQUINONE OXIDOREDUCTASE CHAIN 5"/>
    <property type="match status" value="1"/>
</dbReference>
<feature type="transmembrane region" description="Helical" evidence="16">
    <location>
        <begin position="175"/>
        <end position="198"/>
    </location>
</feature>
<dbReference type="GO" id="GO:0008137">
    <property type="term" value="F:NADH dehydrogenase (ubiquinone) activity"/>
    <property type="evidence" value="ECO:0007669"/>
    <property type="project" value="UniProtKB-EC"/>
</dbReference>
<comment type="subcellular location">
    <subcellularLocation>
        <location evidence="1">Mitochondrion inner membrane</location>
        <topology evidence="1">Multi-pass membrane protein</topology>
    </subcellularLocation>
</comment>
<keyword evidence="8" id="KW-1278">Translocase</keyword>
<evidence type="ECO:0000259" key="17">
    <source>
        <dbReference type="Pfam" id="PF00361"/>
    </source>
</evidence>
<evidence type="ECO:0000256" key="5">
    <source>
        <dbReference type="ARBA" id="ARBA00022660"/>
    </source>
</evidence>
<dbReference type="GO" id="GO:0015990">
    <property type="term" value="P:electron transport coupled proton transport"/>
    <property type="evidence" value="ECO:0007669"/>
    <property type="project" value="TreeGrafter"/>
</dbReference>
<keyword evidence="9" id="KW-0249">Electron transport</keyword>
<feature type="transmembrane region" description="Helical" evidence="16">
    <location>
        <begin position="481"/>
        <end position="503"/>
    </location>
</feature>
<dbReference type="GO" id="GO:0003954">
    <property type="term" value="F:NADH dehydrogenase activity"/>
    <property type="evidence" value="ECO:0007669"/>
    <property type="project" value="TreeGrafter"/>
</dbReference>
<feature type="transmembrane region" description="Helical" evidence="16">
    <location>
        <begin position="290"/>
        <end position="314"/>
    </location>
</feature>
<dbReference type="Pfam" id="PF06455">
    <property type="entry name" value="NADH5_C"/>
    <property type="match status" value="1"/>
</dbReference>
<feature type="transmembrane region" description="Helical" evidence="16">
    <location>
        <begin position="56"/>
        <end position="73"/>
    </location>
</feature>
<dbReference type="EC" id="7.1.1.2" evidence="2 16"/>
<feature type="domain" description="NADH dehydrogenase subunit 5 C-terminal" evidence="19">
    <location>
        <begin position="387"/>
        <end position="562"/>
    </location>
</feature>
<feature type="transmembrane region" description="Helical" evidence="16">
    <location>
        <begin position="235"/>
        <end position="259"/>
    </location>
</feature>
<reference evidence="20" key="1">
    <citation type="journal article" date="2015" name="Mol. Phylogenet. Evol.">
        <title>Mitogenomics reveals phylogeny and repeated motifs in control regions of the deep-sea family Siboglinidae (Annelida).</title>
        <authorList>
            <person name="Li Y."/>
            <person name="Kocot K.M."/>
            <person name="Schander C."/>
            <person name="Santos S.R."/>
            <person name="Thornhill D.J."/>
            <person name="Halanych K.M."/>
        </authorList>
    </citation>
    <scope>NUCLEOTIDE SEQUENCE</scope>
</reference>
<keyword evidence="4 16" id="KW-0813">Transport</keyword>
<feature type="transmembrane region" description="Helical" evidence="16">
    <location>
        <begin position="414"/>
        <end position="438"/>
    </location>
</feature>
<keyword evidence="13 16" id="KW-0496">Mitochondrion</keyword>
<feature type="transmembrane region" description="Helical" evidence="16">
    <location>
        <begin position="210"/>
        <end position="229"/>
    </location>
</feature>
<dbReference type="PRINTS" id="PR01434">
    <property type="entry name" value="NADHDHGNASE5"/>
</dbReference>
<protein>
    <recommendedName>
        <fullName evidence="3 16">NADH-ubiquinone oxidoreductase chain 5</fullName>
        <ecNumber evidence="2 16">7.1.1.2</ecNumber>
    </recommendedName>
</protein>
<dbReference type="PANTHER" id="PTHR42829">
    <property type="entry name" value="NADH-UBIQUINONE OXIDOREDUCTASE CHAIN 5"/>
    <property type="match status" value="1"/>
</dbReference>
<dbReference type="Pfam" id="PF00361">
    <property type="entry name" value="Proton_antipo_M"/>
    <property type="match status" value="1"/>
</dbReference>
<evidence type="ECO:0000256" key="15">
    <source>
        <dbReference type="ARBA" id="ARBA00049551"/>
    </source>
</evidence>
<proteinExistence type="inferred from homology"/>
<evidence type="ECO:0000256" key="9">
    <source>
        <dbReference type="ARBA" id="ARBA00022982"/>
    </source>
</evidence>